<dbReference type="Pfam" id="PF01411">
    <property type="entry name" value="tRNA-synt_2c"/>
    <property type="match status" value="1"/>
</dbReference>
<evidence type="ECO:0000256" key="8">
    <source>
        <dbReference type="ARBA" id="ARBA00022917"/>
    </source>
</evidence>
<reference evidence="11" key="1">
    <citation type="journal article" date="2014" name="Front. Microbiol.">
        <title>High frequency of phylogenetically diverse reductive dehalogenase-homologous genes in deep subseafloor sedimentary metagenomes.</title>
        <authorList>
            <person name="Kawai M."/>
            <person name="Futagami T."/>
            <person name="Toyoda A."/>
            <person name="Takaki Y."/>
            <person name="Nishi S."/>
            <person name="Hori S."/>
            <person name="Arai W."/>
            <person name="Tsubouchi T."/>
            <person name="Morono Y."/>
            <person name="Uchiyama I."/>
            <person name="Ito T."/>
            <person name="Fujiyama A."/>
            <person name="Inagaki F."/>
            <person name="Takami H."/>
        </authorList>
    </citation>
    <scope>NUCLEOTIDE SEQUENCE</scope>
    <source>
        <strain evidence="11">Expedition CK06-06</strain>
    </source>
</reference>
<evidence type="ECO:0000256" key="9">
    <source>
        <dbReference type="ARBA" id="ARBA00023146"/>
    </source>
</evidence>
<dbReference type="SUPFAM" id="SSF101353">
    <property type="entry name" value="Putative anticodon-binding domain of alanyl-tRNA synthetase (AlaRS)"/>
    <property type="match status" value="1"/>
</dbReference>
<dbReference type="PANTHER" id="PTHR11777:SF9">
    <property type="entry name" value="ALANINE--TRNA LIGASE, CYTOPLASMIC"/>
    <property type="match status" value="1"/>
</dbReference>
<dbReference type="GO" id="GO:0000049">
    <property type="term" value="F:tRNA binding"/>
    <property type="evidence" value="ECO:0007669"/>
    <property type="project" value="UniProtKB-KW"/>
</dbReference>
<dbReference type="InterPro" id="IPR018164">
    <property type="entry name" value="Ala-tRNA-synth_IIc_N"/>
</dbReference>
<evidence type="ECO:0000256" key="1">
    <source>
        <dbReference type="ARBA" id="ARBA00008226"/>
    </source>
</evidence>
<evidence type="ECO:0000256" key="5">
    <source>
        <dbReference type="ARBA" id="ARBA00022741"/>
    </source>
</evidence>
<dbReference type="GO" id="GO:0002161">
    <property type="term" value="F:aminoacyl-tRNA deacylase activity"/>
    <property type="evidence" value="ECO:0007669"/>
    <property type="project" value="TreeGrafter"/>
</dbReference>
<proteinExistence type="inferred from homology"/>
<keyword evidence="3" id="KW-0820">tRNA-binding</keyword>
<dbReference type="GO" id="GO:0005524">
    <property type="term" value="F:ATP binding"/>
    <property type="evidence" value="ECO:0007669"/>
    <property type="project" value="UniProtKB-KW"/>
</dbReference>
<dbReference type="InterPro" id="IPR018163">
    <property type="entry name" value="Thr/Ala-tRNA-synth_IIc_edit"/>
</dbReference>
<feature type="domain" description="Alanyl-transfer RNA synthetases family profile" evidence="10">
    <location>
        <begin position="1"/>
        <end position="273"/>
    </location>
</feature>
<dbReference type="FunFam" id="3.30.980.10:FF:000004">
    <property type="entry name" value="Alanine--tRNA ligase, cytoplasmic"/>
    <property type="match status" value="1"/>
</dbReference>
<feature type="non-terminal residue" evidence="11">
    <location>
        <position position="273"/>
    </location>
</feature>
<dbReference type="InterPro" id="IPR002318">
    <property type="entry name" value="Ala-tRNA-lgiase_IIc"/>
</dbReference>
<evidence type="ECO:0000256" key="4">
    <source>
        <dbReference type="ARBA" id="ARBA00022598"/>
    </source>
</evidence>
<dbReference type="EC" id="6.1.1.7" evidence="2"/>
<keyword evidence="8" id="KW-0648">Protein biosynthesis</keyword>
<sequence length="273" mass="31219">RIIADHLRAAAFLIADGVLPSKEDRGYVLRRILRRAIRYGKLLGVNSNFLIPIAQTVIKTYQDIYPELSKNSEDIMVVVAKEEEKFGKTLEQGLKRFEKLVQEALDEKKTRLNGEDVFHLYDTYGFPIELTKELAEEKGLQVDEKGFAKAFSHHQEISRAGVEKKFGGVGEFGQKAAPQHTATHLLHQALRDVLGERVQQAGSDLTLERLRFDFTHLEKLTDEQKKKVEDIVNQKIKENLLVKMEEMPYQKALDSGALAFFKEKYPETVKVYS</sequence>
<dbReference type="GO" id="GO:0004813">
    <property type="term" value="F:alanine-tRNA ligase activity"/>
    <property type="evidence" value="ECO:0007669"/>
    <property type="project" value="UniProtKB-EC"/>
</dbReference>
<dbReference type="PROSITE" id="PS50860">
    <property type="entry name" value="AA_TRNA_LIGASE_II_ALA"/>
    <property type="match status" value="1"/>
</dbReference>
<dbReference type="InterPro" id="IPR018165">
    <property type="entry name" value="Ala-tRNA-synth_IIc_core"/>
</dbReference>
<dbReference type="EMBL" id="BARS01021116">
    <property type="protein sequence ID" value="GAG13745.1"/>
    <property type="molecule type" value="Genomic_DNA"/>
</dbReference>
<dbReference type="Gene3D" id="3.30.980.10">
    <property type="entry name" value="Threonyl-trna Synthetase, Chain A, domain 2"/>
    <property type="match status" value="1"/>
</dbReference>
<dbReference type="GO" id="GO:0006419">
    <property type="term" value="P:alanyl-tRNA aminoacylation"/>
    <property type="evidence" value="ECO:0007669"/>
    <property type="project" value="InterPro"/>
</dbReference>
<dbReference type="PANTHER" id="PTHR11777">
    <property type="entry name" value="ALANYL-TRNA SYNTHETASE"/>
    <property type="match status" value="1"/>
</dbReference>
<comment type="caution">
    <text evidence="11">The sequence shown here is derived from an EMBL/GenBank/DDBJ whole genome shotgun (WGS) entry which is preliminary data.</text>
</comment>
<evidence type="ECO:0000256" key="6">
    <source>
        <dbReference type="ARBA" id="ARBA00022840"/>
    </source>
</evidence>
<dbReference type="AlphaFoldDB" id="X0V6K0"/>
<evidence type="ECO:0000256" key="2">
    <source>
        <dbReference type="ARBA" id="ARBA00013168"/>
    </source>
</evidence>
<gene>
    <name evidence="11" type="ORF">S01H1_33966</name>
</gene>
<dbReference type="InterPro" id="IPR050058">
    <property type="entry name" value="Ala-tRNA_ligase"/>
</dbReference>
<evidence type="ECO:0000256" key="7">
    <source>
        <dbReference type="ARBA" id="ARBA00022884"/>
    </source>
</evidence>
<protein>
    <recommendedName>
        <fullName evidence="2">alanine--tRNA ligase</fullName>
        <ecNumber evidence="2">6.1.1.7</ecNumber>
    </recommendedName>
</protein>
<evidence type="ECO:0000259" key="10">
    <source>
        <dbReference type="PROSITE" id="PS50860"/>
    </source>
</evidence>
<evidence type="ECO:0000313" key="11">
    <source>
        <dbReference type="EMBL" id="GAG13745.1"/>
    </source>
</evidence>
<keyword evidence="4" id="KW-0436">Ligase</keyword>
<dbReference type="Gene3D" id="3.30.54.20">
    <property type="match status" value="1"/>
</dbReference>
<keyword evidence="9" id="KW-0030">Aminoacyl-tRNA synthetase</keyword>
<keyword evidence="7" id="KW-0694">RNA-binding</keyword>
<keyword evidence="5" id="KW-0547">Nucleotide-binding</keyword>
<dbReference type="PRINTS" id="PR00980">
    <property type="entry name" value="TRNASYNTHALA"/>
</dbReference>
<name>X0V6K0_9ZZZZ</name>
<keyword evidence="6" id="KW-0067">ATP-binding</keyword>
<comment type="similarity">
    <text evidence="1">Belongs to the class-II aminoacyl-tRNA synthetase family.</text>
</comment>
<dbReference type="SUPFAM" id="SSF55186">
    <property type="entry name" value="ThrRS/AlaRS common domain"/>
    <property type="match status" value="1"/>
</dbReference>
<feature type="non-terminal residue" evidence="11">
    <location>
        <position position="1"/>
    </location>
</feature>
<dbReference type="InterPro" id="IPR018162">
    <property type="entry name" value="Ala-tRNA-ligase_IIc_anticod-bd"/>
</dbReference>
<organism evidence="11">
    <name type="scientific">marine sediment metagenome</name>
    <dbReference type="NCBI Taxonomy" id="412755"/>
    <lineage>
        <taxon>unclassified sequences</taxon>
        <taxon>metagenomes</taxon>
        <taxon>ecological metagenomes</taxon>
    </lineage>
</organism>
<evidence type="ECO:0000256" key="3">
    <source>
        <dbReference type="ARBA" id="ARBA00022555"/>
    </source>
</evidence>
<accession>X0V6K0</accession>
<dbReference type="GO" id="GO:0005829">
    <property type="term" value="C:cytosol"/>
    <property type="evidence" value="ECO:0007669"/>
    <property type="project" value="TreeGrafter"/>
</dbReference>